<dbReference type="GO" id="GO:1901259">
    <property type="term" value="P:chloroplast rRNA processing"/>
    <property type="evidence" value="ECO:0007669"/>
    <property type="project" value="TreeGrafter"/>
</dbReference>
<keyword evidence="4" id="KW-1185">Reference proteome</keyword>
<evidence type="ECO:0000259" key="2">
    <source>
        <dbReference type="PROSITE" id="PS51286"/>
    </source>
</evidence>
<sequence>MDVLSSGFYGETCLKPLFLNEKSSSKLGRIRNGVLDRKVEIGCFGRNYEGFRKIGVFAVKAIDEKQQEPEVDDWKLEFLGKRRPLGSKPLEKKKPGKSRLLGDSDNNVDHLRSAVGMLGDGMFEEKKKETMETFIQRLSQFSGQPSDRKKEVNLNRMVVDAQTAQEVLEVVSEMIVSVGKGLSPSPLSPLNLATAIHRIAKNMEKVSMMETRRLAFARQREMSMLIGIAMTALPECSAQGISNIAWALSKIGGDLLYMTEMDRVAEISMAKVGEFNSQNVANVAGAFASMRHSAPDLFVELSKRASEIIHTFHPQELAQLLWAFAFLNEPADHLLEALDNMYKDQDQFQCRSIRGSLSHDEAEIANSVGSNPLILRFNRDQLGNIAWSYAVLGEMNRNFFFNVWKTLQNFEEERITDQYREDVMFASQVYLANQCLKVEYSHLQLSLRSDVEEKIARAGRTRRFNQKVTSSFQKEVARLLFSTGLEWVREYELDVYTLDAALIDKKVALEIDGPTHFSRNSGVPLGNTVLKRRYVAASGWNPVSVPHQEWEELEGSVEQEEYLRQILKDYVG</sequence>
<evidence type="ECO:0000256" key="1">
    <source>
        <dbReference type="SAM" id="MobiDB-lite"/>
    </source>
</evidence>
<dbReference type="PROSITE" id="PS51286">
    <property type="entry name" value="RAP"/>
    <property type="match status" value="1"/>
</dbReference>
<dbReference type="GO" id="GO:0044528">
    <property type="term" value="P:regulation of mitochondrial mRNA stability"/>
    <property type="evidence" value="ECO:0007669"/>
    <property type="project" value="TreeGrafter"/>
</dbReference>
<evidence type="ECO:0000313" key="4">
    <source>
        <dbReference type="Proteomes" id="UP000596660"/>
    </source>
</evidence>
<dbReference type="PANTHER" id="PTHR21228:SF40">
    <property type="entry name" value="LD45607P"/>
    <property type="match status" value="1"/>
</dbReference>
<dbReference type="OMA" id="YIPAAGW"/>
<dbReference type="PANTHER" id="PTHR21228">
    <property type="entry name" value="FAST LEU-RICH DOMAIN-CONTAINING"/>
    <property type="match status" value="1"/>
</dbReference>
<proteinExistence type="predicted"/>
<dbReference type="GO" id="GO:0003723">
    <property type="term" value="F:RNA binding"/>
    <property type="evidence" value="ECO:0007669"/>
    <property type="project" value="TreeGrafter"/>
</dbReference>
<name>A0A803KTY8_CHEQI</name>
<protein>
    <recommendedName>
        <fullName evidence="2">RAP domain-containing protein</fullName>
    </recommendedName>
</protein>
<dbReference type="Gene3D" id="3.40.960.10">
    <property type="entry name" value="VSR Endonuclease"/>
    <property type="match status" value="1"/>
</dbReference>
<dbReference type="AlphaFoldDB" id="A0A803KTY8"/>
<dbReference type="GO" id="GO:0035770">
    <property type="term" value="C:ribonucleoprotein granule"/>
    <property type="evidence" value="ECO:0007669"/>
    <property type="project" value="TreeGrafter"/>
</dbReference>
<organism evidence="3 4">
    <name type="scientific">Chenopodium quinoa</name>
    <name type="common">Quinoa</name>
    <dbReference type="NCBI Taxonomy" id="63459"/>
    <lineage>
        <taxon>Eukaryota</taxon>
        <taxon>Viridiplantae</taxon>
        <taxon>Streptophyta</taxon>
        <taxon>Embryophyta</taxon>
        <taxon>Tracheophyta</taxon>
        <taxon>Spermatophyta</taxon>
        <taxon>Magnoliopsida</taxon>
        <taxon>eudicotyledons</taxon>
        <taxon>Gunneridae</taxon>
        <taxon>Pentapetalae</taxon>
        <taxon>Caryophyllales</taxon>
        <taxon>Chenopodiaceae</taxon>
        <taxon>Chenopodioideae</taxon>
        <taxon>Atripliceae</taxon>
        <taxon>Chenopodium</taxon>
    </lineage>
</organism>
<dbReference type="InterPro" id="IPR050870">
    <property type="entry name" value="FAST_kinase"/>
</dbReference>
<feature type="region of interest" description="Disordered" evidence="1">
    <location>
        <begin position="86"/>
        <end position="105"/>
    </location>
</feature>
<dbReference type="GO" id="GO:0000963">
    <property type="term" value="P:mitochondrial RNA processing"/>
    <property type="evidence" value="ECO:0007669"/>
    <property type="project" value="TreeGrafter"/>
</dbReference>
<dbReference type="InterPro" id="IPR013584">
    <property type="entry name" value="RAP"/>
</dbReference>
<dbReference type="Gramene" id="AUR62002496-RA">
    <property type="protein sequence ID" value="AUR62002496-RA:cds"/>
    <property type="gene ID" value="AUR62002496"/>
</dbReference>
<dbReference type="GO" id="GO:0005759">
    <property type="term" value="C:mitochondrial matrix"/>
    <property type="evidence" value="ECO:0007669"/>
    <property type="project" value="TreeGrafter"/>
</dbReference>
<accession>A0A803KTY8</accession>
<dbReference type="Proteomes" id="UP000596660">
    <property type="component" value="Unplaced"/>
</dbReference>
<feature type="domain" description="RAP" evidence="2">
    <location>
        <begin position="507"/>
        <end position="565"/>
    </location>
</feature>
<dbReference type="Pfam" id="PF08373">
    <property type="entry name" value="RAP"/>
    <property type="match status" value="1"/>
</dbReference>
<reference evidence="3" key="2">
    <citation type="submission" date="2021-03" db="UniProtKB">
        <authorList>
            <consortium name="EnsemblPlants"/>
        </authorList>
    </citation>
    <scope>IDENTIFICATION</scope>
</reference>
<dbReference type="EnsemblPlants" id="AUR62002496-RA">
    <property type="protein sequence ID" value="AUR62002496-RA:cds"/>
    <property type="gene ID" value="AUR62002496"/>
</dbReference>
<dbReference type="SMART" id="SM00952">
    <property type="entry name" value="RAP"/>
    <property type="match status" value="1"/>
</dbReference>
<dbReference type="GO" id="GO:0009507">
    <property type="term" value="C:chloroplast"/>
    <property type="evidence" value="ECO:0007669"/>
    <property type="project" value="TreeGrafter"/>
</dbReference>
<evidence type="ECO:0000313" key="3">
    <source>
        <dbReference type="EnsemblPlants" id="AUR62002496-RA:cds"/>
    </source>
</evidence>
<reference evidence="3" key="1">
    <citation type="journal article" date="2017" name="Nature">
        <title>The genome of Chenopodium quinoa.</title>
        <authorList>
            <person name="Jarvis D.E."/>
            <person name="Ho Y.S."/>
            <person name="Lightfoot D.J."/>
            <person name="Schmoeckel S.M."/>
            <person name="Li B."/>
            <person name="Borm T.J.A."/>
            <person name="Ohyanagi H."/>
            <person name="Mineta K."/>
            <person name="Michell C.T."/>
            <person name="Saber N."/>
            <person name="Kharbatia N.M."/>
            <person name="Rupper R.R."/>
            <person name="Sharp A.R."/>
            <person name="Dally N."/>
            <person name="Boughton B.A."/>
            <person name="Woo Y.H."/>
            <person name="Gao G."/>
            <person name="Schijlen E.G.W.M."/>
            <person name="Guo X."/>
            <person name="Momin A.A."/>
            <person name="Negrao S."/>
            <person name="Al-Babili S."/>
            <person name="Gehring C."/>
            <person name="Roessner U."/>
            <person name="Jung C."/>
            <person name="Murphy K."/>
            <person name="Arold S.T."/>
            <person name="Gojobori T."/>
            <person name="van der Linden C.G."/>
            <person name="van Loo E.N."/>
            <person name="Jellen E.N."/>
            <person name="Maughan P.J."/>
            <person name="Tester M."/>
        </authorList>
    </citation>
    <scope>NUCLEOTIDE SEQUENCE [LARGE SCALE GENOMIC DNA]</scope>
    <source>
        <strain evidence="3">cv. PI 614886</strain>
    </source>
</reference>